<dbReference type="EMBL" id="DOEK01000017">
    <property type="protein sequence ID" value="HBP29237.1"/>
    <property type="molecule type" value="Genomic_DNA"/>
</dbReference>
<comment type="caution">
    <text evidence="6">The sequence shown here is derived from an EMBL/GenBank/DDBJ whole genome shotgun (WGS) entry which is preliminary data.</text>
</comment>
<dbReference type="GO" id="GO:0016746">
    <property type="term" value="F:acyltransferase activity"/>
    <property type="evidence" value="ECO:0007669"/>
    <property type="project" value="UniProtKB-KW"/>
</dbReference>
<protein>
    <submittedName>
        <fullName evidence="6">Class I poly(R)-hydroxyalkanoic acid synthase</fullName>
    </submittedName>
</protein>
<keyword evidence="2" id="KW-0963">Cytoplasm</keyword>
<dbReference type="InterPro" id="IPR010963">
    <property type="entry name" value="PHA_synth_I"/>
</dbReference>
<comment type="subcellular location">
    <subcellularLocation>
        <location evidence="1">Cytoplasm</location>
    </subcellularLocation>
</comment>
<name>A0A356LE35_9BURK</name>
<evidence type="ECO:0000256" key="3">
    <source>
        <dbReference type="ARBA" id="ARBA00022679"/>
    </source>
</evidence>
<evidence type="ECO:0000256" key="1">
    <source>
        <dbReference type="ARBA" id="ARBA00004496"/>
    </source>
</evidence>
<evidence type="ECO:0000256" key="4">
    <source>
        <dbReference type="ARBA" id="ARBA00023315"/>
    </source>
</evidence>
<accession>A0A356LE35</accession>
<dbReference type="GO" id="GO:0042619">
    <property type="term" value="P:poly-hydroxybutyrate biosynthetic process"/>
    <property type="evidence" value="ECO:0007669"/>
    <property type="project" value="InterPro"/>
</dbReference>
<dbReference type="SUPFAM" id="SSF53474">
    <property type="entry name" value="alpha/beta-Hydrolases"/>
    <property type="match status" value="1"/>
</dbReference>
<reference evidence="6 7" key="1">
    <citation type="journal article" date="2018" name="Nat. Biotechnol.">
        <title>A standardized bacterial taxonomy based on genome phylogeny substantially revises the tree of life.</title>
        <authorList>
            <person name="Parks D.H."/>
            <person name="Chuvochina M."/>
            <person name="Waite D.W."/>
            <person name="Rinke C."/>
            <person name="Skarshewski A."/>
            <person name="Chaumeil P.A."/>
            <person name="Hugenholtz P."/>
        </authorList>
    </citation>
    <scope>NUCLEOTIDE SEQUENCE [LARGE SCALE GENOMIC DNA]</scope>
    <source>
        <strain evidence="6">UBA10707</strain>
    </source>
</reference>
<dbReference type="Pfam" id="PF07167">
    <property type="entry name" value="PhaC_N"/>
    <property type="match status" value="1"/>
</dbReference>
<dbReference type="InterPro" id="IPR051321">
    <property type="entry name" value="PHA/PHB_synthase"/>
</dbReference>
<evidence type="ECO:0000259" key="5">
    <source>
        <dbReference type="Pfam" id="PF07167"/>
    </source>
</evidence>
<gene>
    <name evidence="6" type="ORF">DD666_07460</name>
</gene>
<proteinExistence type="predicted"/>
<dbReference type="PANTHER" id="PTHR36837:SF5">
    <property type="entry name" value="POLY-3-HYDROXYBUTYRATE SYNTHASE"/>
    <property type="match status" value="1"/>
</dbReference>
<keyword evidence="3" id="KW-0808">Transferase</keyword>
<evidence type="ECO:0000313" key="6">
    <source>
        <dbReference type="EMBL" id="HBP29237.1"/>
    </source>
</evidence>
<sequence length="542" mass="60078">MTNETDQAWAAQAAPAQDAAFPAPLQAEFLAKWQQIAAAGQQGTLPPLTDRRFSSPAWLESPQHLLMAHLYLLSTSIMQKMVDQAPVPDNVRERLRFSVEQWNDAMSPANYFLTNPDVLKTFSDTHGESLQKGFLNLLGDLRRGQISQTDDSTFEVGGNLATTPGSVVFENPWFQLLQYAPQTPTVYRRPLLMVPPCINKYYILDLQSGNSLVEYAVSQGFTVFMVSWRNPTMADTDGIQKSTWDDYIEKGVLTAIETVRQITGQPQINALGFCVGGTMLSSALAVARARDENPVASVTLLTTLLDFEDTGVLDVFVDEAHVAYREQLLGQGGMMTAKELATTFSFLRPNELVWNYVVSNYLKGKAPPAFDLLYWNSDGTNLPGPFFTWYFRNMYLENRLCRPGALKICAEAVNLADLDMPAYVYGSKEDHIVPWDASFASARLLSGDVRYILGASGHIAGVINPPAKNKRNYWSSDTIQVQQTDARQWLENAQSVPGSWWPDWTGWLAGHSGRKVKAKATQGNAAYPPLAPAPGQYVKVKA</sequence>
<evidence type="ECO:0000313" key="7">
    <source>
        <dbReference type="Proteomes" id="UP000264036"/>
    </source>
</evidence>
<organism evidence="6 7">
    <name type="scientific">Advenella kashmirensis</name>
    <dbReference type="NCBI Taxonomy" id="310575"/>
    <lineage>
        <taxon>Bacteria</taxon>
        <taxon>Pseudomonadati</taxon>
        <taxon>Pseudomonadota</taxon>
        <taxon>Betaproteobacteria</taxon>
        <taxon>Burkholderiales</taxon>
        <taxon>Alcaligenaceae</taxon>
    </lineage>
</organism>
<feature type="domain" description="Poly-beta-hydroxybutyrate polymerase N-terminal" evidence="5">
    <location>
        <begin position="50"/>
        <end position="216"/>
    </location>
</feature>
<dbReference type="GO" id="GO:0005737">
    <property type="term" value="C:cytoplasm"/>
    <property type="evidence" value="ECO:0007669"/>
    <property type="project" value="UniProtKB-SubCell"/>
</dbReference>
<dbReference type="Gene3D" id="3.40.50.1820">
    <property type="entry name" value="alpha/beta hydrolase"/>
    <property type="match status" value="1"/>
</dbReference>
<keyword evidence="4" id="KW-0012">Acyltransferase</keyword>
<dbReference type="InterPro" id="IPR029058">
    <property type="entry name" value="AB_hydrolase_fold"/>
</dbReference>
<evidence type="ECO:0000256" key="2">
    <source>
        <dbReference type="ARBA" id="ARBA00022490"/>
    </source>
</evidence>
<dbReference type="NCBIfam" id="TIGR01838">
    <property type="entry name" value="PHA_synth_I"/>
    <property type="match status" value="1"/>
</dbReference>
<dbReference type="PANTHER" id="PTHR36837">
    <property type="entry name" value="POLY(3-HYDROXYALKANOATE) POLYMERASE SUBUNIT PHAC"/>
    <property type="match status" value="1"/>
</dbReference>
<dbReference type="Proteomes" id="UP000264036">
    <property type="component" value="Unassembled WGS sequence"/>
</dbReference>
<dbReference type="AlphaFoldDB" id="A0A356LE35"/>
<dbReference type="InterPro" id="IPR010941">
    <property type="entry name" value="PhaC_N"/>
</dbReference>